<dbReference type="SUPFAM" id="SSF53756">
    <property type="entry name" value="UDP-Glycosyltransferase/glycogen phosphorylase"/>
    <property type="match status" value="1"/>
</dbReference>
<comment type="similarity">
    <text evidence="1">Belongs to the UDP-glycosyltransferase family.</text>
</comment>
<evidence type="ECO:0000313" key="3">
    <source>
        <dbReference type="Proteomes" id="UP000623129"/>
    </source>
</evidence>
<dbReference type="AlphaFoldDB" id="A0A833RGX9"/>
<dbReference type="PANTHER" id="PTHR11926">
    <property type="entry name" value="GLUCOSYL/GLUCURONOSYL TRANSFERASES"/>
    <property type="match status" value="1"/>
</dbReference>
<keyword evidence="2" id="KW-0808">Transferase</keyword>
<gene>
    <name evidence="2" type="ORF">FCM35_KLT15404</name>
</gene>
<evidence type="ECO:0000256" key="1">
    <source>
        <dbReference type="ARBA" id="ARBA00009995"/>
    </source>
</evidence>
<dbReference type="PANTHER" id="PTHR11926:SF1395">
    <property type="entry name" value="GLYCOSYLTRANSFERASE"/>
    <property type="match status" value="1"/>
</dbReference>
<dbReference type="EMBL" id="SWLB01000003">
    <property type="protein sequence ID" value="KAF3339633.1"/>
    <property type="molecule type" value="Genomic_DNA"/>
</dbReference>
<evidence type="ECO:0000313" key="2">
    <source>
        <dbReference type="EMBL" id="KAF3339633.1"/>
    </source>
</evidence>
<comment type="caution">
    <text evidence="2">The sequence shown here is derived from an EMBL/GenBank/DDBJ whole genome shotgun (WGS) entry which is preliminary data.</text>
</comment>
<proteinExistence type="inferred from homology"/>
<dbReference type="OrthoDB" id="5835829at2759"/>
<dbReference type="GO" id="GO:0080043">
    <property type="term" value="F:quercetin 3-O-glucosyltransferase activity"/>
    <property type="evidence" value="ECO:0007669"/>
    <property type="project" value="TreeGrafter"/>
</dbReference>
<dbReference type="Gene3D" id="3.40.50.2000">
    <property type="entry name" value="Glycogen Phosphorylase B"/>
    <property type="match status" value="2"/>
</dbReference>
<sequence length="296" mass="33864">MTGQVPFHMAAIAHPGRGHINAMMNFCRLLSNRGGFHISFIVTEEWRSILSSDPPPPPCVQLCTIPNCIPSERVRAADRNGFMDAVLTNMEEPFERLIIEQLETPVQAIVSDTYLPWVVEVGNRRGIPVCSLFPMAACFFRALDNYHMLPVHVPTTDSIAEFNDEPLEQYIPGLHPLRSSDLNTLHTLKQWKKILQYFPWVKKPQCVLFTSFYELESDTIDLIKQQLPCHVYPIGPCIPYLQLNAVSNPDQDYYLTWLDEQPKKSVLYISLGSFLSVSQTQLEELAYVFNEFPNFN</sequence>
<dbReference type="Proteomes" id="UP000623129">
    <property type="component" value="Unassembled WGS sequence"/>
</dbReference>
<accession>A0A833RGX9</accession>
<name>A0A833RGX9_9POAL</name>
<keyword evidence="3" id="KW-1185">Reference proteome</keyword>
<protein>
    <submittedName>
        <fullName evidence="2">UDP-glycosyltransferase 87A2</fullName>
    </submittedName>
</protein>
<dbReference type="GO" id="GO:0080044">
    <property type="term" value="F:quercetin 7-O-glucosyltransferase activity"/>
    <property type="evidence" value="ECO:0007669"/>
    <property type="project" value="TreeGrafter"/>
</dbReference>
<organism evidence="2 3">
    <name type="scientific">Carex littledalei</name>
    <dbReference type="NCBI Taxonomy" id="544730"/>
    <lineage>
        <taxon>Eukaryota</taxon>
        <taxon>Viridiplantae</taxon>
        <taxon>Streptophyta</taxon>
        <taxon>Embryophyta</taxon>
        <taxon>Tracheophyta</taxon>
        <taxon>Spermatophyta</taxon>
        <taxon>Magnoliopsida</taxon>
        <taxon>Liliopsida</taxon>
        <taxon>Poales</taxon>
        <taxon>Cyperaceae</taxon>
        <taxon>Cyperoideae</taxon>
        <taxon>Cariceae</taxon>
        <taxon>Carex</taxon>
        <taxon>Carex subgen. Euthyceras</taxon>
    </lineage>
</organism>
<reference evidence="2" key="1">
    <citation type="submission" date="2020-01" db="EMBL/GenBank/DDBJ databases">
        <title>Genome sequence of Kobresia littledalei, the first chromosome-level genome in the family Cyperaceae.</title>
        <authorList>
            <person name="Qu G."/>
        </authorList>
    </citation>
    <scope>NUCLEOTIDE SEQUENCE</scope>
    <source>
        <strain evidence="2">C.B.Clarke</strain>
        <tissue evidence="2">Leaf</tissue>
    </source>
</reference>